<proteinExistence type="predicted"/>
<dbReference type="Gene3D" id="3.40.50.150">
    <property type="entry name" value="Vaccinia Virus protein VP39"/>
    <property type="match status" value="1"/>
</dbReference>
<protein>
    <recommendedName>
        <fullName evidence="1">Methyltransferase FkbM domain-containing protein</fullName>
    </recommendedName>
</protein>
<dbReference type="EMBL" id="QMIF01000004">
    <property type="protein sequence ID" value="TVM34459.1"/>
    <property type="molecule type" value="Genomic_DNA"/>
</dbReference>
<feature type="domain" description="Methyltransferase FkbM" evidence="1">
    <location>
        <begin position="204"/>
        <end position="340"/>
    </location>
</feature>
<dbReference type="Proteomes" id="UP000434052">
    <property type="component" value="Unassembled WGS sequence"/>
</dbReference>
<dbReference type="Gene3D" id="3.40.50.720">
    <property type="entry name" value="NAD(P)-binding Rossmann-like Domain"/>
    <property type="match status" value="1"/>
</dbReference>
<accession>A0A6P1ZH35</accession>
<dbReference type="SUPFAM" id="SSF53335">
    <property type="entry name" value="S-adenosyl-L-methionine-dependent methyltransferases"/>
    <property type="match status" value="1"/>
</dbReference>
<organism evidence="2 3">
    <name type="scientific">Oceanidesulfovibrio marinus</name>
    <dbReference type="NCBI Taxonomy" id="370038"/>
    <lineage>
        <taxon>Bacteria</taxon>
        <taxon>Pseudomonadati</taxon>
        <taxon>Thermodesulfobacteriota</taxon>
        <taxon>Desulfovibrionia</taxon>
        <taxon>Desulfovibrionales</taxon>
        <taxon>Desulfovibrionaceae</taxon>
        <taxon>Oceanidesulfovibrio</taxon>
    </lineage>
</organism>
<dbReference type="Pfam" id="PF05050">
    <property type="entry name" value="Methyltransf_21"/>
    <property type="match status" value="1"/>
</dbReference>
<evidence type="ECO:0000313" key="3">
    <source>
        <dbReference type="Proteomes" id="UP000434052"/>
    </source>
</evidence>
<name>A0A6P1ZH35_9BACT</name>
<dbReference type="AlphaFoldDB" id="A0A6P1ZH35"/>
<comment type="caution">
    <text evidence="2">The sequence shown here is derived from an EMBL/GenBank/DDBJ whole genome shotgun (WGS) entry which is preliminary data.</text>
</comment>
<evidence type="ECO:0000313" key="2">
    <source>
        <dbReference type="EMBL" id="TVM34459.1"/>
    </source>
</evidence>
<dbReference type="InterPro" id="IPR006342">
    <property type="entry name" value="FkbM_mtfrase"/>
</dbReference>
<dbReference type="RefSeq" id="WP_144234852.1">
    <property type="nucleotide sequence ID" value="NZ_QMIF01000004.1"/>
</dbReference>
<reference evidence="2 3" key="1">
    <citation type="submission" date="2018-06" db="EMBL/GenBank/DDBJ databases">
        <title>Complete genome of Desulfovibrio marinus P48SEP.</title>
        <authorList>
            <person name="Crispim J.S."/>
            <person name="Vidigal P.M.P."/>
            <person name="Silva L.C.F."/>
            <person name="Araujo L.C."/>
            <person name="Laguardia C.N."/>
            <person name="Dias R.S."/>
            <person name="Sousa M.P."/>
            <person name="Paula S.O."/>
            <person name="Silva C."/>
        </authorList>
    </citation>
    <scope>NUCLEOTIDE SEQUENCE [LARGE SCALE GENOMIC DNA]</scope>
    <source>
        <strain evidence="2 3">P48SEP</strain>
    </source>
</reference>
<gene>
    <name evidence="2" type="ORF">DQK91_07745</name>
</gene>
<sequence>MSWIDRLGALDASEIPELLHKAHPGCMDGIPRQLAIVGATHLGETVAEECAACGIELLGIFDDAPDRQGTVVAGHVVQPSSALEAVPRETPIVLATHRLLNLTRRLRGMGFAHAWPFPLLHIVWPEHFSAHPFYEDLHADLLRNTHKIFELHSMLADEASRDTLDAVIGFRLTLDVEVLAPALRPQAYFPEDIFALGHDETYCDGGAYSGDTITDFLARTDNQYTRIVAFEPSSGSYADLVAKFSAMPNIRCVQACLHHTDTQLRFNCSNNRDSCIAPDSGEACDALCIDNLPEATELSLIKLNIEGAEEDALRGASATLSNHAPKLSIAAYHRPRDIWLLPELIRELQPGYPLYLRQHDGGIIETVLYAYP</sequence>
<dbReference type="InterPro" id="IPR029063">
    <property type="entry name" value="SAM-dependent_MTases_sf"/>
</dbReference>
<dbReference type="OrthoDB" id="5329963at2"/>
<dbReference type="NCBIfam" id="TIGR01444">
    <property type="entry name" value="fkbM_fam"/>
    <property type="match status" value="1"/>
</dbReference>
<evidence type="ECO:0000259" key="1">
    <source>
        <dbReference type="Pfam" id="PF05050"/>
    </source>
</evidence>